<evidence type="ECO:0000256" key="2">
    <source>
        <dbReference type="ARBA" id="ARBA00022649"/>
    </source>
</evidence>
<sequence length="94" mass="10856">MRAIVWTTPAEHDLEEIDDYWLKHNPERADAILDVIEAAGNFLTTMPHAGPAVHSLAARKWSVSTTDYVLVYRVHVDRIEVLRVHHARQDWFPS</sequence>
<dbReference type="InterPro" id="IPR007712">
    <property type="entry name" value="RelE/ParE_toxin"/>
</dbReference>
<dbReference type="AlphaFoldDB" id="A0A7W9EEF3"/>
<keyword evidence="2" id="KW-1277">Toxin-antitoxin system</keyword>
<comment type="similarity">
    <text evidence="1">Belongs to the RelE toxin family.</text>
</comment>
<reference evidence="3 4" key="1">
    <citation type="submission" date="2020-08" db="EMBL/GenBank/DDBJ databases">
        <title>Genomic Encyclopedia of Type Strains, Phase IV (KMG-IV): sequencing the most valuable type-strain genomes for metagenomic binning, comparative biology and taxonomic classification.</title>
        <authorList>
            <person name="Goeker M."/>
        </authorList>
    </citation>
    <scope>NUCLEOTIDE SEQUENCE [LARGE SCALE GENOMIC DNA]</scope>
    <source>
        <strain evidence="3 4">DSM 25079</strain>
    </source>
</reference>
<accession>A0A7W9EEF3</accession>
<dbReference type="Proteomes" id="UP000549617">
    <property type="component" value="Unassembled WGS sequence"/>
</dbReference>
<dbReference type="Pfam" id="PF05016">
    <property type="entry name" value="ParE_toxin"/>
    <property type="match status" value="1"/>
</dbReference>
<evidence type="ECO:0000256" key="1">
    <source>
        <dbReference type="ARBA" id="ARBA00006226"/>
    </source>
</evidence>
<dbReference type="PANTHER" id="PTHR33755">
    <property type="entry name" value="TOXIN PARE1-RELATED"/>
    <property type="match status" value="1"/>
</dbReference>
<dbReference type="InterPro" id="IPR051803">
    <property type="entry name" value="TA_system_RelE-like_toxin"/>
</dbReference>
<keyword evidence="4" id="KW-1185">Reference proteome</keyword>
<dbReference type="RefSeq" id="WP_184018167.1">
    <property type="nucleotide sequence ID" value="NZ_JACIJC010000003.1"/>
</dbReference>
<dbReference type="Gene3D" id="3.30.2310.20">
    <property type="entry name" value="RelE-like"/>
    <property type="match status" value="1"/>
</dbReference>
<evidence type="ECO:0000313" key="3">
    <source>
        <dbReference type="EMBL" id="MBB5686117.1"/>
    </source>
</evidence>
<comment type="caution">
    <text evidence="3">The sequence shown here is derived from an EMBL/GenBank/DDBJ whole genome shotgun (WGS) entry which is preliminary data.</text>
</comment>
<name>A0A7W9EEF3_9SPHN</name>
<organism evidence="3 4">
    <name type="scientific">Sphingobium boeckii</name>
    <dbReference type="NCBI Taxonomy" id="1082345"/>
    <lineage>
        <taxon>Bacteria</taxon>
        <taxon>Pseudomonadati</taxon>
        <taxon>Pseudomonadota</taxon>
        <taxon>Alphaproteobacteria</taxon>
        <taxon>Sphingomonadales</taxon>
        <taxon>Sphingomonadaceae</taxon>
        <taxon>Sphingobium</taxon>
    </lineage>
</organism>
<evidence type="ECO:0000313" key="4">
    <source>
        <dbReference type="Proteomes" id="UP000549617"/>
    </source>
</evidence>
<proteinExistence type="inferred from homology"/>
<dbReference type="InterPro" id="IPR035093">
    <property type="entry name" value="RelE/ParE_toxin_dom_sf"/>
</dbReference>
<gene>
    <name evidence="3" type="ORF">FHS49_002133</name>
</gene>
<dbReference type="EMBL" id="JACIJC010000003">
    <property type="protein sequence ID" value="MBB5686117.1"/>
    <property type="molecule type" value="Genomic_DNA"/>
</dbReference>
<protein>
    <submittedName>
        <fullName evidence="3">Plasmid stabilization system protein ParE</fullName>
    </submittedName>
</protein>